<reference evidence="1" key="1">
    <citation type="journal article" date="2021" name="Sci. Adv.">
        <title>The American lobster genome reveals insights on longevity, neural, and immune adaptations.</title>
        <authorList>
            <person name="Polinski J.M."/>
            <person name="Zimin A.V."/>
            <person name="Clark K.F."/>
            <person name="Kohn A.B."/>
            <person name="Sadowski N."/>
            <person name="Timp W."/>
            <person name="Ptitsyn A."/>
            <person name="Khanna P."/>
            <person name="Romanova D.Y."/>
            <person name="Williams P."/>
            <person name="Greenwood S.J."/>
            <person name="Moroz L.L."/>
            <person name="Walt D.R."/>
            <person name="Bodnar A.G."/>
        </authorList>
    </citation>
    <scope>NUCLEOTIDE SEQUENCE</scope>
    <source>
        <strain evidence="1">GMGI-L3</strain>
    </source>
</reference>
<protein>
    <submittedName>
        <fullName evidence="1">Uncharacterized protein</fullName>
    </submittedName>
</protein>
<organism evidence="1 2">
    <name type="scientific">Homarus americanus</name>
    <name type="common">American lobster</name>
    <dbReference type="NCBI Taxonomy" id="6706"/>
    <lineage>
        <taxon>Eukaryota</taxon>
        <taxon>Metazoa</taxon>
        <taxon>Ecdysozoa</taxon>
        <taxon>Arthropoda</taxon>
        <taxon>Crustacea</taxon>
        <taxon>Multicrustacea</taxon>
        <taxon>Malacostraca</taxon>
        <taxon>Eumalacostraca</taxon>
        <taxon>Eucarida</taxon>
        <taxon>Decapoda</taxon>
        <taxon>Pleocyemata</taxon>
        <taxon>Astacidea</taxon>
        <taxon>Nephropoidea</taxon>
        <taxon>Nephropidae</taxon>
        <taxon>Homarus</taxon>
    </lineage>
</organism>
<proteinExistence type="predicted"/>
<keyword evidence="2" id="KW-1185">Reference proteome</keyword>
<evidence type="ECO:0000313" key="2">
    <source>
        <dbReference type="Proteomes" id="UP000747542"/>
    </source>
</evidence>
<comment type="caution">
    <text evidence="1">The sequence shown here is derived from an EMBL/GenBank/DDBJ whole genome shotgun (WGS) entry which is preliminary data.</text>
</comment>
<dbReference type="EMBL" id="JAHLQT010002534">
    <property type="protein sequence ID" value="KAG7177277.1"/>
    <property type="molecule type" value="Genomic_DNA"/>
</dbReference>
<name>A0A8J5NCL3_HOMAM</name>
<evidence type="ECO:0000313" key="1">
    <source>
        <dbReference type="EMBL" id="KAG7177277.1"/>
    </source>
</evidence>
<sequence length="24" mass="2864">MECSTRMSLTSMKTTRRYALKQLK</sequence>
<gene>
    <name evidence="1" type="ORF">Hamer_G000562</name>
</gene>
<dbReference type="AlphaFoldDB" id="A0A8J5NCL3"/>
<dbReference type="Proteomes" id="UP000747542">
    <property type="component" value="Unassembled WGS sequence"/>
</dbReference>
<accession>A0A8J5NCL3</accession>